<evidence type="ECO:0008006" key="4">
    <source>
        <dbReference type="Google" id="ProtNLM"/>
    </source>
</evidence>
<dbReference type="PANTHER" id="PTHR22708:SF0">
    <property type="entry name" value="LEUCINE-RICH REPEAT-CONTAINING PROTEIN 56"/>
    <property type="match status" value="1"/>
</dbReference>
<dbReference type="SUPFAM" id="SSF52058">
    <property type="entry name" value="L domain-like"/>
    <property type="match status" value="1"/>
</dbReference>
<dbReference type="Proteomes" id="UP000674318">
    <property type="component" value="Unassembled WGS sequence"/>
</dbReference>
<evidence type="ECO:0000313" key="3">
    <source>
        <dbReference type="Proteomes" id="UP000674318"/>
    </source>
</evidence>
<sequence>MSAEDAVCSLAGAPSSWCAAQTTAAVPRTQGVKGTRRNFKVTTAHAPTTSAAHGSFEDKVDAAHGASSCSRGGDDAVSCVASSIHMTVGGAPEEAVTATPLAAQSELADEAAAVQRIVFEESVDTAAVVTPAELQRMRVEAAVGGAQPGALGKLPTPYETRLITAEVLRDWTGWEDLDLVYSTQLRVDADMMIGVDQIGAQLPRLASLKLNCSRIPRVRQLGTGYHELKYLWLNSCHVTDLGGIAACCPSLVELYLPFNHVCDLAPVMALCETLEVLDVEGNLLDDIADLRSVLSSLRKVRSLSLVGNPLTYQHQARVREAYRDLLAEEGRGAGESTATTGGIDSPVLLLAEQRPFSHVLAAFVRLLMPQLQTLDDVDIDAIIAANPFAPSPVPGSPSEVANQRRTAPFSVHVDPLSDGLAEELRLVEECIRNTDAFDPLLAAVDEANRRVYTRPSTSGSGARPRHAPRTAMGLARPSTSQWRGAPTRLCSWGVSTMEASTLTTGATLAGNATASLRRRLPESTTEALDEAHDTPSPTVPSTGNGDGSTRLNGFSHRDHSCCSASAITTPTSALGGGARIAALLADDSEEEEWEHFKSSLLRSQSAATPSYSKFLHSQYEETGEAADTQQTDDFDKELRMELTRLRMRIAKEHRE</sequence>
<reference evidence="2 3" key="1">
    <citation type="submission" date="2021-02" db="EMBL/GenBank/DDBJ databases">
        <title>Porcisia hertigi Genome sequencing and assembly.</title>
        <authorList>
            <person name="Almutairi H."/>
            <person name="Gatherer D."/>
        </authorList>
    </citation>
    <scope>NUCLEOTIDE SEQUENCE [LARGE SCALE GENOMIC DNA]</scope>
    <source>
        <strain evidence="2 3">C119</strain>
    </source>
</reference>
<protein>
    <recommendedName>
        <fullName evidence="4">Leucine-rich repeat-containing protein 56</fullName>
    </recommendedName>
</protein>
<dbReference type="PROSITE" id="PS51450">
    <property type="entry name" value="LRR"/>
    <property type="match status" value="1"/>
</dbReference>
<dbReference type="PANTHER" id="PTHR22708">
    <property type="entry name" value="LEUCINE-RICH REPEAT-CONTAINING PROTEIN 56"/>
    <property type="match status" value="1"/>
</dbReference>
<name>A0A836HWE6_9TRYP</name>
<feature type="region of interest" description="Disordered" evidence="1">
    <location>
        <begin position="510"/>
        <end position="552"/>
    </location>
</feature>
<dbReference type="RefSeq" id="XP_067757753.1">
    <property type="nucleotide sequence ID" value="XM_067901727.1"/>
</dbReference>
<comment type="caution">
    <text evidence="2">The sequence shown here is derived from an EMBL/GenBank/DDBJ whole genome shotgun (WGS) entry which is preliminary data.</text>
</comment>
<dbReference type="Gene3D" id="3.80.10.10">
    <property type="entry name" value="Ribonuclease Inhibitor"/>
    <property type="match status" value="1"/>
</dbReference>
<feature type="compositionally biased region" description="Polar residues" evidence="1">
    <location>
        <begin position="535"/>
        <end position="552"/>
    </location>
</feature>
<keyword evidence="3" id="KW-1185">Reference proteome</keyword>
<proteinExistence type="predicted"/>
<dbReference type="KEGG" id="phet:94291804"/>
<dbReference type="AlphaFoldDB" id="A0A836HWE6"/>
<accession>A0A836HWE6</accession>
<dbReference type="InterPro" id="IPR032675">
    <property type="entry name" value="LRR_dom_sf"/>
</dbReference>
<dbReference type="EMBL" id="JAFJZO010000019">
    <property type="protein sequence ID" value="KAG5507027.1"/>
    <property type="molecule type" value="Genomic_DNA"/>
</dbReference>
<organism evidence="2 3">
    <name type="scientific">Porcisia hertigi</name>
    <dbReference type="NCBI Taxonomy" id="2761500"/>
    <lineage>
        <taxon>Eukaryota</taxon>
        <taxon>Discoba</taxon>
        <taxon>Euglenozoa</taxon>
        <taxon>Kinetoplastea</taxon>
        <taxon>Metakinetoplastina</taxon>
        <taxon>Trypanosomatida</taxon>
        <taxon>Trypanosomatidae</taxon>
        <taxon>Leishmaniinae</taxon>
        <taxon>Porcisia</taxon>
    </lineage>
</organism>
<dbReference type="InterPro" id="IPR001611">
    <property type="entry name" value="Leu-rich_rpt"/>
</dbReference>
<evidence type="ECO:0000313" key="2">
    <source>
        <dbReference type="EMBL" id="KAG5507027.1"/>
    </source>
</evidence>
<feature type="region of interest" description="Disordered" evidence="1">
    <location>
        <begin position="452"/>
        <end position="485"/>
    </location>
</feature>
<evidence type="ECO:0000256" key="1">
    <source>
        <dbReference type="SAM" id="MobiDB-lite"/>
    </source>
</evidence>
<dbReference type="OrthoDB" id="676979at2759"/>
<gene>
    <name evidence="2" type="ORF">JKF63_05773</name>
</gene>
<dbReference type="GeneID" id="94291804"/>
<dbReference type="InterPro" id="IPR040091">
    <property type="entry name" value="LRRC56"/>
</dbReference>